<dbReference type="RefSeq" id="WP_375737253.1">
    <property type="nucleotide sequence ID" value="NZ_JBCGDC010000260.1"/>
</dbReference>
<sequence length="345" mass="37836">MARKSTHRPDADEPEVEAEAALDTDTDTDDVDLDKDDDGAAAPPADRSLWSDVRIDPIEIALPSGAGFTLRAYRMSSEVTPTDIGEREDEDLFASRTRPVVDDEDDETVVILDEEFAALSAETDEEEEQDRKSRRGKDKKKADAKKSDDDESADEPEGKDAEIDTDEAADAEEAEEAEDEEPDDEEVPAFLSHRGKLLLFKTPEALVSFVRSGAPNDLTQLDGWPQLVERLQPADVAPLDEDSYELDLVVENLRGGHDVWDATLLIEAGEVSRDLAYALRLPAVLDMLSPGSSLDDLDEALRSTVKGGLGGFMGRRRLKKIGAQTASLGWRTIIGKISAAVDWRD</sequence>
<gene>
    <name evidence="2" type="ORF">AAFH96_36345</name>
</gene>
<dbReference type="Proteomes" id="UP001582793">
    <property type="component" value="Unassembled WGS sequence"/>
</dbReference>
<dbReference type="EMBL" id="JBCGDC010000260">
    <property type="protein sequence ID" value="MFB6398504.1"/>
    <property type="molecule type" value="Genomic_DNA"/>
</dbReference>
<feature type="region of interest" description="Disordered" evidence="1">
    <location>
        <begin position="1"/>
        <end position="48"/>
    </location>
</feature>
<reference evidence="2 3" key="1">
    <citation type="submission" date="2024-04" db="EMBL/GenBank/DDBJ databases">
        <title>Polymorphospora sp. isolated from Baiyangdian Lake in Xiong'an New Area.</title>
        <authorList>
            <person name="Zhang X."/>
            <person name="Liu J."/>
        </authorList>
    </citation>
    <scope>NUCLEOTIDE SEQUENCE [LARGE SCALE GENOMIC DNA]</scope>
    <source>
        <strain evidence="2 3">2-325</strain>
    </source>
</reference>
<proteinExistence type="predicted"/>
<feature type="compositionally biased region" description="Acidic residues" evidence="1">
    <location>
        <begin position="12"/>
        <end position="39"/>
    </location>
</feature>
<protein>
    <submittedName>
        <fullName evidence="2">DNA primase</fullName>
    </submittedName>
</protein>
<feature type="region of interest" description="Disordered" evidence="1">
    <location>
        <begin position="80"/>
        <end position="187"/>
    </location>
</feature>
<evidence type="ECO:0000313" key="2">
    <source>
        <dbReference type="EMBL" id="MFB6398504.1"/>
    </source>
</evidence>
<name>A0ABV5D2L1_9ACTN</name>
<accession>A0ABV5D2L1</accession>
<feature type="compositionally biased region" description="Acidic residues" evidence="1">
    <location>
        <begin position="163"/>
        <end position="187"/>
    </location>
</feature>
<keyword evidence="3" id="KW-1185">Reference proteome</keyword>
<comment type="caution">
    <text evidence="2">The sequence shown here is derived from an EMBL/GenBank/DDBJ whole genome shotgun (WGS) entry which is preliminary data.</text>
</comment>
<organism evidence="2 3">
    <name type="scientific">Polymorphospora lycopeni</name>
    <dbReference type="NCBI Taxonomy" id="3140240"/>
    <lineage>
        <taxon>Bacteria</taxon>
        <taxon>Bacillati</taxon>
        <taxon>Actinomycetota</taxon>
        <taxon>Actinomycetes</taxon>
        <taxon>Micromonosporales</taxon>
        <taxon>Micromonosporaceae</taxon>
        <taxon>Polymorphospora</taxon>
    </lineage>
</organism>
<evidence type="ECO:0000313" key="3">
    <source>
        <dbReference type="Proteomes" id="UP001582793"/>
    </source>
</evidence>
<feature type="compositionally biased region" description="Acidic residues" evidence="1">
    <location>
        <begin position="102"/>
        <end position="128"/>
    </location>
</feature>
<evidence type="ECO:0000256" key="1">
    <source>
        <dbReference type="SAM" id="MobiDB-lite"/>
    </source>
</evidence>